<feature type="domain" description="F-box" evidence="1">
    <location>
        <begin position="1"/>
        <end position="55"/>
    </location>
</feature>
<dbReference type="AlphaFoldDB" id="A0A4R0RPX7"/>
<gene>
    <name evidence="2" type="ORF">EIP91_004058</name>
</gene>
<dbReference type="Proteomes" id="UP000292702">
    <property type="component" value="Unassembled WGS sequence"/>
</dbReference>
<name>A0A4R0RPX7_9APHY</name>
<evidence type="ECO:0000259" key="1">
    <source>
        <dbReference type="PROSITE" id="PS50181"/>
    </source>
</evidence>
<dbReference type="PROSITE" id="PS50181">
    <property type="entry name" value="FBOX"/>
    <property type="match status" value="1"/>
</dbReference>
<sequence>MATISSLPNELLIAIFTYFAADIGAGRVTTTLSLVCKFFHGLIQSHGIDVLYTLLRGMGSMHKFLRFLRNRDVAQRRVYSLLLVVARNVDNNPVSNVAVLSIIQSILSTIDPSSLHTLFIRVSLPSNDETPVLQFSVPLPSLTDLHLSGLVAISHSAHAPHTPNLTRLQLSRLYELPKEHGDDFPRLIHNLAPNLTRLKLTIRTSQLTELRPVTEFLLAVKSYLADPEARRDPARIRRAAHAFPNSLEQIVACLVYDRNQALAAPYLSRLKKASDAIAEASLLRGEIEALVVVLPQDGQQDYVPPRSEVDRGEVVYLEGFVRSWMALNVGQQEPWYTAELTQY</sequence>
<proteinExistence type="predicted"/>
<evidence type="ECO:0000313" key="3">
    <source>
        <dbReference type="Proteomes" id="UP000292702"/>
    </source>
</evidence>
<dbReference type="InterPro" id="IPR032675">
    <property type="entry name" value="LRR_dom_sf"/>
</dbReference>
<protein>
    <recommendedName>
        <fullName evidence="1">F-box domain-containing protein</fullName>
    </recommendedName>
</protein>
<dbReference type="InterPro" id="IPR001810">
    <property type="entry name" value="F-box_dom"/>
</dbReference>
<keyword evidence="3" id="KW-1185">Reference proteome</keyword>
<comment type="caution">
    <text evidence="2">The sequence shown here is derived from an EMBL/GenBank/DDBJ whole genome shotgun (WGS) entry which is preliminary data.</text>
</comment>
<dbReference type="Gene3D" id="3.80.10.10">
    <property type="entry name" value="Ribonuclease Inhibitor"/>
    <property type="match status" value="1"/>
</dbReference>
<accession>A0A4R0RPX7</accession>
<dbReference type="EMBL" id="RWJN01000235">
    <property type="protein sequence ID" value="TCD64454.1"/>
    <property type="molecule type" value="Genomic_DNA"/>
</dbReference>
<evidence type="ECO:0000313" key="2">
    <source>
        <dbReference type="EMBL" id="TCD64454.1"/>
    </source>
</evidence>
<reference evidence="2 3" key="1">
    <citation type="submission" date="2018-11" db="EMBL/GenBank/DDBJ databases">
        <title>Genome assembly of Steccherinum ochraceum LE-BIN_3174, the white-rot fungus of the Steccherinaceae family (The Residual Polyporoid clade, Polyporales, Basidiomycota).</title>
        <authorList>
            <person name="Fedorova T.V."/>
            <person name="Glazunova O.A."/>
            <person name="Landesman E.O."/>
            <person name="Moiseenko K.V."/>
            <person name="Psurtseva N.V."/>
            <person name="Savinova O.S."/>
            <person name="Shakhova N.V."/>
            <person name="Tyazhelova T.V."/>
            <person name="Vasina D.V."/>
        </authorList>
    </citation>
    <scope>NUCLEOTIDE SEQUENCE [LARGE SCALE GENOMIC DNA]</scope>
    <source>
        <strain evidence="2 3">LE-BIN_3174</strain>
    </source>
</reference>
<organism evidence="2 3">
    <name type="scientific">Steccherinum ochraceum</name>
    <dbReference type="NCBI Taxonomy" id="92696"/>
    <lineage>
        <taxon>Eukaryota</taxon>
        <taxon>Fungi</taxon>
        <taxon>Dikarya</taxon>
        <taxon>Basidiomycota</taxon>
        <taxon>Agaricomycotina</taxon>
        <taxon>Agaricomycetes</taxon>
        <taxon>Polyporales</taxon>
        <taxon>Steccherinaceae</taxon>
        <taxon>Steccherinum</taxon>
    </lineage>
</organism>